<gene>
    <name evidence="2" type="ORF">NAPIS_ORF00386</name>
</gene>
<dbReference type="HOGENOM" id="CLU_1396709_0_0_1"/>
<evidence type="ECO:0000313" key="2">
    <source>
        <dbReference type="EMBL" id="EQB62040.1"/>
    </source>
</evidence>
<dbReference type="EMBL" id="KE647045">
    <property type="protein sequence ID" value="EQB62040.1"/>
    <property type="molecule type" value="Genomic_DNA"/>
</dbReference>
<reference evidence="2 3" key="1">
    <citation type="journal article" date="2013" name="BMC Genomics">
        <title>Genome sequencing and comparative genomics of honey bee microsporidia, Nosema apis reveal novel insights into host-parasite interactions.</title>
        <authorList>
            <person name="Chen Yp."/>
            <person name="Pettis J.S."/>
            <person name="Zhao Y."/>
            <person name="Liu X."/>
            <person name="Tallon L.J."/>
            <person name="Sadzewicz L.D."/>
            <person name="Li R."/>
            <person name="Zheng H."/>
            <person name="Huang S."/>
            <person name="Zhang X."/>
            <person name="Hamilton M.C."/>
            <person name="Pernal S.F."/>
            <person name="Melathopoulos A.P."/>
            <person name="Yan X."/>
            <person name="Evans J.D."/>
        </authorList>
    </citation>
    <scope>NUCLEOTIDE SEQUENCE [LARGE SCALE GENOMIC DNA]</scope>
    <source>
        <strain evidence="2 3">BRL 01</strain>
    </source>
</reference>
<name>T0MM09_9MICR</name>
<dbReference type="VEuPathDB" id="MicrosporidiaDB:NAPIS_ORF00386"/>
<feature type="transmembrane region" description="Helical" evidence="1">
    <location>
        <begin position="174"/>
        <end position="191"/>
    </location>
</feature>
<dbReference type="Proteomes" id="UP000053780">
    <property type="component" value="Unassembled WGS sequence"/>
</dbReference>
<evidence type="ECO:0000256" key="1">
    <source>
        <dbReference type="SAM" id="Phobius"/>
    </source>
</evidence>
<organism evidence="2 3">
    <name type="scientific">Vairimorpha apis BRL 01</name>
    <dbReference type="NCBI Taxonomy" id="1037528"/>
    <lineage>
        <taxon>Eukaryota</taxon>
        <taxon>Fungi</taxon>
        <taxon>Fungi incertae sedis</taxon>
        <taxon>Microsporidia</taxon>
        <taxon>Nosematidae</taxon>
        <taxon>Vairimorpha</taxon>
    </lineage>
</organism>
<sequence length="195" mass="23076">MVNYEVKISKIDNLSCYAYDIDMKNAGILVIYKNVPIKIINASIIIPEQFFLLEEYGSCSTYSKSMNLFADKSIIESEIIPKIKDIDKEVIREKIKSQNGLQIIYEKEKLKYHEFFNIYLSGENNFEGNILSYKIGKSIFENFKSIEINSFLYKHEILSEQEIHQEGCFIKRHYFKICCYITLFLFFIIIYENIE</sequence>
<protein>
    <submittedName>
        <fullName evidence="2">Uncharacterized protein</fullName>
    </submittedName>
</protein>
<keyword evidence="1" id="KW-1133">Transmembrane helix</keyword>
<accession>T0MM09</accession>
<keyword evidence="1" id="KW-0812">Transmembrane</keyword>
<keyword evidence="1" id="KW-0472">Membrane</keyword>
<dbReference type="AlphaFoldDB" id="T0MM09"/>
<evidence type="ECO:0000313" key="3">
    <source>
        <dbReference type="Proteomes" id="UP000053780"/>
    </source>
</evidence>
<keyword evidence="3" id="KW-1185">Reference proteome</keyword>
<proteinExistence type="predicted"/>